<reference evidence="2" key="1">
    <citation type="submission" date="2022-07" db="EMBL/GenBank/DDBJ databases">
        <title>Genome Sequence of Physisporinus lineatus.</title>
        <authorList>
            <person name="Buettner E."/>
        </authorList>
    </citation>
    <scope>NUCLEOTIDE SEQUENCE</scope>
    <source>
        <strain evidence="2">VT162</strain>
    </source>
</reference>
<gene>
    <name evidence="2" type="ORF">NLI96_g10108</name>
</gene>
<dbReference type="EMBL" id="JANAWD010000550">
    <property type="protein sequence ID" value="KAJ3477950.1"/>
    <property type="molecule type" value="Genomic_DNA"/>
</dbReference>
<organism evidence="2 3">
    <name type="scientific">Meripilus lineatus</name>
    <dbReference type="NCBI Taxonomy" id="2056292"/>
    <lineage>
        <taxon>Eukaryota</taxon>
        <taxon>Fungi</taxon>
        <taxon>Dikarya</taxon>
        <taxon>Basidiomycota</taxon>
        <taxon>Agaricomycotina</taxon>
        <taxon>Agaricomycetes</taxon>
        <taxon>Polyporales</taxon>
        <taxon>Meripilaceae</taxon>
        <taxon>Meripilus</taxon>
    </lineage>
</organism>
<feature type="region of interest" description="Disordered" evidence="1">
    <location>
        <begin position="112"/>
        <end position="139"/>
    </location>
</feature>
<feature type="compositionally biased region" description="Polar residues" evidence="1">
    <location>
        <begin position="128"/>
        <end position="139"/>
    </location>
</feature>
<evidence type="ECO:0000313" key="3">
    <source>
        <dbReference type="Proteomes" id="UP001212997"/>
    </source>
</evidence>
<dbReference type="PANTHER" id="PTHR45691">
    <property type="entry name" value="PROTEIN DIAPHANOUS"/>
    <property type="match status" value="1"/>
</dbReference>
<dbReference type="GO" id="GO:0030041">
    <property type="term" value="P:actin filament polymerization"/>
    <property type="evidence" value="ECO:0007669"/>
    <property type="project" value="TreeGrafter"/>
</dbReference>
<feature type="compositionally biased region" description="Low complexity" evidence="1">
    <location>
        <begin position="575"/>
        <end position="584"/>
    </location>
</feature>
<evidence type="ECO:0000313" key="2">
    <source>
        <dbReference type="EMBL" id="KAJ3477950.1"/>
    </source>
</evidence>
<keyword evidence="3" id="KW-1185">Reference proteome</keyword>
<evidence type="ECO:0000256" key="1">
    <source>
        <dbReference type="SAM" id="MobiDB-lite"/>
    </source>
</evidence>
<feature type="region of interest" description="Disordered" evidence="1">
    <location>
        <begin position="351"/>
        <end position="378"/>
    </location>
</feature>
<proteinExistence type="predicted"/>
<feature type="compositionally biased region" description="Pro residues" evidence="1">
    <location>
        <begin position="585"/>
        <end position="595"/>
    </location>
</feature>
<dbReference type="GO" id="GO:0005884">
    <property type="term" value="C:actin filament"/>
    <property type="evidence" value="ECO:0007669"/>
    <property type="project" value="TreeGrafter"/>
</dbReference>
<protein>
    <submittedName>
        <fullName evidence="2">Uncharacterized protein</fullName>
    </submittedName>
</protein>
<dbReference type="PANTHER" id="PTHR45691:SF6">
    <property type="entry name" value="PROTEIN DIAPHANOUS"/>
    <property type="match status" value="1"/>
</dbReference>
<comment type="caution">
    <text evidence="2">The sequence shown here is derived from an EMBL/GenBank/DDBJ whole genome shotgun (WGS) entry which is preliminary data.</text>
</comment>
<feature type="region of interest" description="Disordered" evidence="1">
    <location>
        <begin position="14"/>
        <end position="37"/>
    </location>
</feature>
<name>A0AAD5YCA8_9APHY</name>
<feature type="compositionally biased region" description="Pro residues" evidence="1">
    <location>
        <begin position="675"/>
        <end position="686"/>
    </location>
</feature>
<accession>A0AAD5YCA8</accession>
<dbReference type="Proteomes" id="UP001212997">
    <property type="component" value="Unassembled WGS sequence"/>
</dbReference>
<sequence>MYSPRKHHQARFVPNILGRGRQSVPPQPSPDAPSRSSVRSFFGGRTIHEELSFCEDDLLDLDLEDISEALAFQPYPQLVSQGLTPPNRTASFLARSRTSFTRLKNLSLSIKSGTRRRNSQVDHIHPQAQKTTEDASTPSPVEEATALIFTFPCPPNATHFPLTKGRIVSIDTSEDEGSSIFLGKDPFRAISPSDSANGQGSSSSSTAFEPTPIDPNTILPSPPSSCIGSHTSVAPSAAISSAGRNSFRKSLQRLKSIKKGNIFSFHQLAQKVPPHQTYNNEAASRILILPELSFDSTPLSTLIHEDSTAHETPSPSDFKASPSLAVTPFEDIHSGPIPKFPLVRYQCVDPRELQPSPAGSRSIQLSPSATPLPPPSPSWLSRNTHDFALDPNRRVLYPPSPAPLPILPRSALPVRSHPSSPVGLFGPESCTDLVLPGTPQTDSPACATTRSHTQRLSPLTATSVNRSSQASINRLSVQYRQSPTNPRKRGQSLVTSASVTCIEDKENQSCQTRSEEHPVKPRFYLLLHPPSPEVLQPDDVTVSPDQPPLSPLDLFDSNKPLSHLPDSTLSPLRTPEVAPSEPSATEPPPPPPPLPQHQVYRLPASVYRVVDEKFPLPNYLVALARSVTLSRPMEMEDMDPPSTSAGVYGKPMETVDYGDEVDYGDYEWFKEPPPRPEPPPAPQPAAEPYVPPPGVIEQNEMFEFALKCAPNVVFARYKQFGQLGVLGWCAEFSEMVDAIKALGFEGNMFVATRAQALKTCVEILQLDMPIEMQIIVMYLSSQVARLRRFLDGDTNYNDYPQPNFPIEPTQYTS</sequence>
<dbReference type="InterPro" id="IPR051412">
    <property type="entry name" value="Formin_Homology_Diaphanous_sf"/>
</dbReference>
<feature type="compositionally biased region" description="Low complexity" evidence="1">
    <location>
        <begin position="191"/>
        <end position="205"/>
    </location>
</feature>
<feature type="region of interest" description="Disordered" evidence="1">
    <location>
        <begin position="529"/>
        <end position="598"/>
    </location>
</feature>
<feature type="region of interest" description="Disordered" evidence="1">
    <location>
        <begin position="179"/>
        <end position="231"/>
    </location>
</feature>
<dbReference type="AlphaFoldDB" id="A0AAD5YCA8"/>
<feature type="region of interest" description="Disordered" evidence="1">
    <location>
        <begin position="666"/>
        <end position="686"/>
    </location>
</feature>